<keyword evidence="2" id="KW-0472">Membrane</keyword>
<proteinExistence type="predicted"/>
<feature type="transmembrane region" description="Helical" evidence="2">
    <location>
        <begin position="21"/>
        <end position="42"/>
    </location>
</feature>
<evidence type="ECO:0000313" key="3">
    <source>
        <dbReference type="EMBL" id="KAK7047092.1"/>
    </source>
</evidence>
<reference evidence="3 4" key="1">
    <citation type="submission" date="2024-01" db="EMBL/GenBank/DDBJ databases">
        <title>A draft genome for a cacao thread blight-causing isolate of Paramarasmius palmivorus.</title>
        <authorList>
            <person name="Baruah I.K."/>
            <person name="Bukari Y."/>
            <person name="Amoako-Attah I."/>
            <person name="Meinhardt L.W."/>
            <person name="Bailey B.A."/>
            <person name="Cohen S.P."/>
        </authorList>
    </citation>
    <scope>NUCLEOTIDE SEQUENCE [LARGE SCALE GENOMIC DNA]</scope>
    <source>
        <strain evidence="3 4">GH-12</strain>
    </source>
</reference>
<comment type="caution">
    <text evidence="3">The sequence shown here is derived from an EMBL/GenBank/DDBJ whole genome shotgun (WGS) entry which is preliminary data.</text>
</comment>
<keyword evidence="2" id="KW-1133">Transmembrane helix</keyword>
<keyword evidence="2" id="KW-0812">Transmembrane</keyword>
<sequence length="111" mass="12205">MIEVAKNLVVDRKIYEVMVKAATIIAIVVVSLVGLVLVALLYRYRRAPPDARDSESLLPPSSPVPSPTPSYAMYRVPNTSSESVGDRELLLMPPPPAYETPTHSLPTLKYN</sequence>
<feature type="compositionally biased region" description="Polar residues" evidence="1">
    <location>
        <begin position="101"/>
        <end position="111"/>
    </location>
</feature>
<dbReference type="EMBL" id="JAYKXP010000021">
    <property type="protein sequence ID" value="KAK7047092.1"/>
    <property type="molecule type" value="Genomic_DNA"/>
</dbReference>
<dbReference type="Proteomes" id="UP001383192">
    <property type="component" value="Unassembled WGS sequence"/>
</dbReference>
<organism evidence="3 4">
    <name type="scientific">Paramarasmius palmivorus</name>
    <dbReference type="NCBI Taxonomy" id="297713"/>
    <lineage>
        <taxon>Eukaryota</taxon>
        <taxon>Fungi</taxon>
        <taxon>Dikarya</taxon>
        <taxon>Basidiomycota</taxon>
        <taxon>Agaricomycotina</taxon>
        <taxon>Agaricomycetes</taxon>
        <taxon>Agaricomycetidae</taxon>
        <taxon>Agaricales</taxon>
        <taxon>Marasmiineae</taxon>
        <taxon>Marasmiaceae</taxon>
        <taxon>Paramarasmius</taxon>
    </lineage>
</organism>
<evidence type="ECO:0000313" key="4">
    <source>
        <dbReference type="Proteomes" id="UP001383192"/>
    </source>
</evidence>
<name>A0AAW0DAG6_9AGAR</name>
<feature type="region of interest" description="Disordered" evidence="1">
    <location>
        <begin position="49"/>
        <end position="111"/>
    </location>
</feature>
<accession>A0AAW0DAG6</accession>
<gene>
    <name evidence="3" type="ORF">VNI00_006756</name>
</gene>
<dbReference type="AlphaFoldDB" id="A0AAW0DAG6"/>
<keyword evidence="4" id="KW-1185">Reference proteome</keyword>
<evidence type="ECO:0000256" key="2">
    <source>
        <dbReference type="SAM" id="Phobius"/>
    </source>
</evidence>
<evidence type="ECO:0000256" key="1">
    <source>
        <dbReference type="SAM" id="MobiDB-lite"/>
    </source>
</evidence>
<protein>
    <submittedName>
        <fullName evidence="3">Uncharacterized protein</fullName>
    </submittedName>
</protein>